<dbReference type="InterPro" id="IPR023465">
    <property type="entry name" value="Riboflavin_kinase_dom_sf"/>
</dbReference>
<evidence type="ECO:0000256" key="3">
    <source>
        <dbReference type="ARBA" id="ARBA00010214"/>
    </source>
</evidence>
<evidence type="ECO:0000256" key="15">
    <source>
        <dbReference type="ARBA" id="ARBA00023268"/>
    </source>
</evidence>
<evidence type="ECO:0000256" key="13">
    <source>
        <dbReference type="ARBA" id="ARBA00022827"/>
    </source>
</evidence>
<accession>X1JG56</accession>
<keyword evidence="10" id="KW-0548">Nucleotidyltransferase</keyword>
<dbReference type="PANTHER" id="PTHR22749">
    <property type="entry name" value="RIBOFLAVIN KINASE/FMN ADENYLYLTRANSFERASE"/>
    <property type="match status" value="1"/>
</dbReference>
<evidence type="ECO:0000256" key="9">
    <source>
        <dbReference type="ARBA" id="ARBA00022679"/>
    </source>
</evidence>
<dbReference type="Gene3D" id="3.40.50.620">
    <property type="entry name" value="HUPs"/>
    <property type="match status" value="1"/>
</dbReference>
<comment type="similarity">
    <text evidence="3">Belongs to the RibF family.</text>
</comment>
<dbReference type="FunFam" id="2.40.30.30:FF:000003">
    <property type="entry name" value="Riboflavin biosynthesis protein"/>
    <property type="match status" value="1"/>
</dbReference>
<dbReference type="Pfam" id="PF01687">
    <property type="entry name" value="Flavokinase"/>
    <property type="match status" value="1"/>
</dbReference>
<evidence type="ECO:0000256" key="14">
    <source>
        <dbReference type="ARBA" id="ARBA00022840"/>
    </source>
</evidence>
<dbReference type="InterPro" id="IPR015864">
    <property type="entry name" value="FAD_synthase"/>
</dbReference>
<dbReference type="EC" id="2.7.7.2" evidence="5"/>
<dbReference type="UniPathway" id="UPA00277">
    <property type="reaction ID" value="UER00407"/>
</dbReference>
<dbReference type="SUPFAM" id="SSF82114">
    <property type="entry name" value="Riboflavin kinase-like"/>
    <property type="match status" value="1"/>
</dbReference>
<comment type="caution">
    <text evidence="17">The sequence shown here is derived from an EMBL/GenBank/DDBJ whole genome shotgun (WGS) entry which is preliminary data.</text>
</comment>
<keyword evidence="8" id="KW-0288">FMN</keyword>
<dbReference type="GO" id="GO:0009231">
    <property type="term" value="P:riboflavin biosynthetic process"/>
    <property type="evidence" value="ECO:0007669"/>
    <property type="project" value="InterPro"/>
</dbReference>
<dbReference type="AlphaFoldDB" id="X1JG56"/>
<dbReference type="GO" id="GO:0003919">
    <property type="term" value="F:FMN adenylyltransferase activity"/>
    <property type="evidence" value="ECO:0007669"/>
    <property type="project" value="UniProtKB-EC"/>
</dbReference>
<evidence type="ECO:0000256" key="10">
    <source>
        <dbReference type="ARBA" id="ARBA00022695"/>
    </source>
</evidence>
<evidence type="ECO:0000256" key="2">
    <source>
        <dbReference type="ARBA" id="ARBA00005201"/>
    </source>
</evidence>
<dbReference type="InterPro" id="IPR002606">
    <property type="entry name" value="Riboflavin_kinase_bac"/>
</dbReference>
<keyword evidence="14" id="KW-0067">ATP-binding</keyword>
<gene>
    <name evidence="17" type="ORF">S03H2_60572</name>
</gene>
<dbReference type="InterPro" id="IPR023468">
    <property type="entry name" value="Riboflavin_kinase"/>
</dbReference>
<comment type="pathway">
    <text evidence="2">Cofactor biosynthesis; FMN biosynthesis; FMN from riboflavin (ATP route): step 1/1.</text>
</comment>
<evidence type="ECO:0000256" key="11">
    <source>
        <dbReference type="ARBA" id="ARBA00022741"/>
    </source>
</evidence>
<dbReference type="GO" id="GO:0009398">
    <property type="term" value="P:FMN biosynthetic process"/>
    <property type="evidence" value="ECO:0007669"/>
    <property type="project" value="UniProtKB-UniPathway"/>
</dbReference>
<reference evidence="17" key="1">
    <citation type="journal article" date="2014" name="Front. Microbiol.">
        <title>High frequency of phylogenetically diverse reductive dehalogenase-homologous genes in deep subseafloor sedimentary metagenomes.</title>
        <authorList>
            <person name="Kawai M."/>
            <person name="Futagami T."/>
            <person name="Toyoda A."/>
            <person name="Takaki Y."/>
            <person name="Nishi S."/>
            <person name="Hori S."/>
            <person name="Arai W."/>
            <person name="Tsubouchi T."/>
            <person name="Morono Y."/>
            <person name="Uchiyama I."/>
            <person name="Ito T."/>
            <person name="Fujiyama A."/>
            <person name="Inagaki F."/>
            <person name="Takami H."/>
        </authorList>
    </citation>
    <scope>NUCLEOTIDE SEQUENCE</scope>
    <source>
        <strain evidence="17">Expedition CK06-06</strain>
    </source>
</reference>
<dbReference type="Pfam" id="PF06574">
    <property type="entry name" value="FAD_syn"/>
    <property type="match status" value="1"/>
</dbReference>
<comment type="pathway">
    <text evidence="1">Cofactor biosynthesis; FAD biosynthesis; FAD from FMN: step 1/1.</text>
</comment>
<dbReference type="EMBL" id="BARU01039047">
    <property type="protein sequence ID" value="GAH77319.1"/>
    <property type="molecule type" value="Genomic_DNA"/>
</dbReference>
<organism evidence="17">
    <name type="scientific">marine sediment metagenome</name>
    <dbReference type="NCBI Taxonomy" id="412755"/>
    <lineage>
        <taxon>unclassified sequences</taxon>
        <taxon>metagenomes</taxon>
        <taxon>ecological metagenomes</taxon>
    </lineage>
</organism>
<protein>
    <recommendedName>
        <fullName evidence="6">Bifunctional riboflavin kinase/FMN adenylyltransferase</fullName>
        <ecNumber evidence="4">2.7.1.26</ecNumber>
        <ecNumber evidence="5">2.7.7.2</ecNumber>
    </recommendedName>
</protein>
<keyword evidence="12" id="KW-0418">Kinase</keyword>
<evidence type="ECO:0000256" key="8">
    <source>
        <dbReference type="ARBA" id="ARBA00022643"/>
    </source>
</evidence>
<evidence type="ECO:0000256" key="4">
    <source>
        <dbReference type="ARBA" id="ARBA00012105"/>
    </source>
</evidence>
<dbReference type="GO" id="GO:0005524">
    <property type="term" value="F:ATP binding"/>
    <property type="evidence" value="ECO:0007669"/>
    <property type="project" value="UniProtKB-KW"/>
</dbReference>
<feature type="domain" description="Riboflavin kinase" evidence="16">
    <location>
        <begin position="99"/>
        <end position="223"/>
    </location>
</feature>
<name>X1JG56_9ZZZZ</name>
<dbReference type="SUPFAM" id="SSF52374">
    <property type="entry name" value="Nucleotidylyl transferase"/>
    <property type="match status" value="1"/>
</dbReference>
<evidence type="ECO:0000256" key="5">
    <source>
        <dbReference type="ARBA" id="ARBA00012393"/>
    </source>
</evidence>
<dbReference type="NCBIfam" id="TIGR00083">
    <property type="entry name" value="ribF"/>
    <property type="match status" value="1"/>
</dbReference>
<dbReference type="InterPro" id="IPR015865">
    <property type="entry name" value="Riboflavin_kinase_bac/euk"/>
</dbReference>
<keyword evidence="9" id="KW-0808">Transferase</keyword>
<keyword evidence="11" id="KW-0547">Nucleotide-binding</keyword>
<keyword evidence="13" id="KW-0274">FAD</keyword>
<keyword evidence="7" id="KW-0285">Flavoprotein</keyword>
<dbReference type="Gene3D" id="2.40.30.30">
    <property type="entry name" value="Riboflavin kinase-like"/>
    <property type="match status" value="1"/>
</dbReference>
<dbReference type="GO" id="GO:0006747">
    <property type="term" value="P:FAD biosynthetic process"/>
    <property type="evidence" value="ECO:0007669"/>
    <property type="project" value="UniProtKB-UniPathway"/>
</dbReference>
<dbReference type="EC" id="2.7.1.26" evidence="4"/>
<keyword evidence="15" id="KW-0511">Multifunctional enzyme</keyword>
<sequence length="231" mass="25488">EGVEAIITLSFTHELAQLSARQFLSLLKKYLRMRGVVIGPDFALGQKRGGNANTLRALGQDMNFSVSVISPIMINGEMVSSTAIRNALADGNMEKVHNLAGRYFSLHGHIIPGVGRGIKLGFPTANLDVNPEQALPAEGVYATWVYIDDKACQSMTNIGKRPTFGGKERMVEVHVLDYQGNIYGRELRIDIVKRLRGEKKFDTAEELSQQITEDIKQGRAILNSSAKKVFL</sequence>
<evidence type="ECO:0000256" key="6">
    <source>
        <dbReference type="ARBA" id="ARBA00018483"/>
    </source>
</evidence>
<dbReference type="InterPro" id="IPR014729">
    <property type="entry name" value="Rossmann-like_a/b/a_fold"/>
</dbReference>
<dbReference type="PANTHER" id="PTHR22749:SF6">
    <property type="entry name" value="RIBOFLAVIN KINASE"/>
    <property type="match status" value="1"/>
</dbReference>
<evidence type="ECO:0000259" key="16">
    <source>
        <dbReference type="SMART" id="SM00904"/>
    </source>
</evidence>
<evidence type="ECO:0000256" key="1">
    <source>
        <dbReference type="ARBA" id="ARBA00004726"/>
    </source>
</evidence>
<dbReference type="GO" id="GO:0008531">
    <property type="term" value="F:riboflavin kinase activity"/>
    <property type="evidence" value="ECO:0007669"/>
    <property type="project" value="UniProtKB-EC"/>
</dbReference>
<dbReference type="SMART" id="SM00904">
    <property type="entry name" value="Flavokinase"/>
    <property type="match status" value="1"/>
</dbReference>
<proteinExistence type="inferred from homology"/>
<dbReference type="UniPathway" id="UPA00276">
    <property type="reaction ID" value="UER00406"/>
</dbReference>
<evidence type="ECO:0000256" key="7">
    <source>
        <dbReference type="ARBA" id="ARBA00022630"/>
    </source>
</evidence>
<feature type="non-terminal residue" evidence="17">
    <location>
        <position position="1"/>
    </location>
</feature>
<evidence type="ECO:0000313" key="17">
    <source>
        <dbReference type="EMBL" id="GAH77319.1"/>
    </source>
</evidence>
<evidence type="ECO:0000256" key="12">
    <source>
        <dbReference type="ARBA" id="ARBA00022777"/>
    </source>
</evidence>